<evidence type="ECO:0000256" key="5">
    <source>
        <dbReference type="ARBA" id="ARBA00023242"/>
    </source>
</evidence>
<dbReference type="InterPro" id="IPR012337">
    <property type="entry name" value="RNaseH-like_sf"/>
</dbReference>
<dbReference type="PANTHER" id="PTHR46481">
    <property type="entry name" value="ZINC FINGER BED DOMAIN-CONTAINING PROTEIN 4"/>
    <property type="match status" value="1"/>
</dbReference>
<comment type="subcellular location">
    <subcellularLocation>
        <location evidence="1">Nucleus</location>
    </subcellularLocation>
</comment>
<sequence length="1028" mass="114239">MTSNNNPPSISERLGELRYILENLPKSLPEPKVSDSRFQAFVGFVPDPDVVDLIGSEDGAVNHALEVAFGFGARSKGLLPIEERGPPICGLVDALELYQRVCAHPDSDALLDKWITDIREGAEHAYNSANEAFPPTRYVPSRDDTDTTLETTKAAQPRKGKGVERTNGSTSSEHTKKKRKASSPPRAESAEDKDQPIGVRRTDLVDIPWRSSQVVAAGRPPKEEIRLFAIKCKHKTSGKQYYRCLGKGCDWFRAGTPQRGRLLKHAVQCRGFTLEDRKKANNFAARGSLGAELGEFDEPTNGGERTDDGTASSVAGTSGIRAASPDDPSDTRKEPKLKDGGLNQRSLAEGRAELKKNVDLRILKLVCVRGLVPKVIDSQEWKNVLEAANPKYTPTSSSTFVDVLIPAEAAKVRVKQLTMLQKLWHLTLTYDGATTQKPQSVYTIHITTQDRRVFFIDGAELSKEAHTAEKVKDILLDVMESVGVERFSGVCSDSAGNTRKARQLLASEVPGLIDMPDCCHHLHNTAKDITKLSEFKGFISNLRKLVTYFRKSTKASADLTAAQVEEGLTRGLQSVGKTRFATVYWSAESLRGCLPVMRQLYSSGKLSISKKKAKFDTALLQENNMVSMKFEQELTRYTSILAPIARAIKSLEATDATAADVYLFWLGIASSLKALFARSEHETGIPRELAQKITGIINKRYKGIIDHAPDDIYFNTYFLHPKYVRSDVLARPTSMSNAIFVPPASRRKQSKSSNTNTPDDDSEMAPIPRAYTRVKMFLKTLIQGVIEANVHPLVAELGPAQLVEDLRNQLLAYALGEHPFDVPLPAEGGGRPVLQWWLDLEHHRHARVLAMLAIKLYSVAVNSMAEERTVSTFTWFNSRLRNNQQVQTLVDMIQVRQWYLYKDYPNKSPTTHPTVRWADLDKEIFACREQCDDTEDQEDDNYFQDWPSDVEARGEVDGGGGDQSGEMAIAADTFELDALANLSSSTLRTMLSDLAEEEEESDKDDMEVTASARASAAAARTREVNWDW</sequence>
<proteinExistence type="predicted"/>
<keyword evidence="3" id="KW-0863">Zinc-finger</keyword>
<dbReference type="Pfam" id="PF04937">
    <property type="entry name" value="DUF659"/>
    <property type="match status" value="1"/>
</dbReference>
<keyword evidence="9" id="KW-1185">Reference proteome</keyword>
<feature type="region of interest" description="Disordered" evidence="6">
    <location>
        <begin position="291"/>
        <end position="344"/>
    </location>
</feature>
<keyword evidence="4" id="KW-0862">Zinc</keyword>
<evidence type="ECO:0000256" key="2">
    <source>
        <dbReference type="ARBA" id="ARBA00022723"/>
    </source>
</evidence>
<dbReference type="GO" id="GO:0008270">
    <property type="term" value="F:zinc ion binding"/>
    <property type="evidence" value="ECO:0007669"/>
    <property type="project" value="UniProtKB-KW"/>
</dbReference>
<feature type="compositionally biased region" description="Acidic residues" evidence="6">
    <location>
        <begin position="994"/>
        <end position="1007"/>
    </location>
</feature>
<reference evidence="8 9" key="1">
    <citation type="submission" date="2016-10" db="EMBL/GenBank/DDBJ databases">
        <title>Genome sequence of the basidiomycete white-rot fungus Trametes pubescens.</title>
        <authorList>
            <person name="Makela M.R."/>
            <person name="Granchi Z."/>
            <person name="Peng M."/>
            <person name="De Vries R.P."/>
            <person name="Grigoriev I."/>
            <person name="Riley R."/>
            <person name="Hilden K."/>
        </authorList>
    </citation>
    <scope>NUCLEOTIDE SEQUENCE [LARGE SCALE GENOMIC DNA]</scope>
    <source>
        <strain evidence="8 9">FBCC735</strain>
    </source>
</reference>
<dbReference type="InterPro" id="IPR007021">
    <property type="entry name" value="DUF659"/>
</dbReference>
<feature type="region of interest" description="Disordered" evidence="6">
    <location>
        <begin position="740"/>
        <end position="765"/>
    </location>
</feature>
<feature type="compositionally biased region" description="Basic and acidic residues" evidence="6">
    <location>
        <begin position="188"/>
        <end position="202"/>
    </location>
</feature>
<dbReference type="SUPFAM" id="SSF53098">
    <property type="entry name" value="Ribonuclease H-like"/>
    <property type="match status" value="1"/>
</dbReference>
<evidence type="ECO:0000313" key="9">
    <source>
        <dbReference type="Proteomes" id="UP000184267"/>
    </source>
</evidence>
<dbReference type="InterPro" id="IPR052035">
    <property type="entry name" value="ZnF_BED_domain_contain"/>
</dbReference>
<keyword evidence="5" id="KW-0539">Nucleus</keyword>
<feature type="region of interest" description="Disordered" evidence="6">
    <location>
        <begin position="126"/>
        <end position="202"/>
    </location>
</feature>
<keyword evidence="2" id="KW-0479">Metal-binding</keyword>
<protein>
    <recommendedName>
        <fullName evidence="7">DUF659 domain-containing protein</fullName>
    </recommendedName>
</protein>
<evidence type="ECO:0000256" key="3">
    <source>
        <dbReference type="ARBA" id="ARBA00022771"/>
    </source>
</evidence>
<name>A0A1M2VJW2_TRAPU</name>
<evidence type="ECO:0000256" key="6">
    <source>
        <dbReference type="SAM" id="MobiDB-lite"/>
    </source>
</evidence>
<feature type="region of interest" description="Disordered" evidence="6">
    <location>
        <begin position="994"/>
        <end position="1028"/>
    </location>
</feature>
<feature type="compositionally biased region" description="Low complexity" evidence="6">
    <location>
        <begin position="1009"/>
        <end position="1019"/>
    </location>
</feature>
<dbReference type="EMBL" id="MNAD01001117">
    <property type="protein sequence ID" value="OJT07823.1"/>
    <property type="molecule type" value="Genomic_DNA"/>
</dbReference>
<evidence type="ECO:0000313" key="8">
    <source>
        <dbReference type="EMBL" id="OJT07823.1"/>
    </source>
</evidence>
<evidence type="ECO:0000256" key="1">
    <source>
        <dbReference type="ARBA" id="ARBA00004123"/>
    </source>
</evidence>
<dbReference type="PANTHER" id="PTHR46481:SF10">
    <property type="entry name" value="ZINC FINGER BED DOMAIN-CONTAINING PROTEIN 39"/>
    <property type="match status" value="1"/>
</dbReference>
<dbReference type="AlphaFoldDB" id="A0A1M2VJW2"/>
<comment type="caution">
    <text evidence="8">The sequence shown here is derived from an EMBL/GenBank/DDBJ whole genome shotgun (WGS) entry which is preliminary data.</text>
</comment>
<feature type="domain" description="DUF659" evidence="7">
    <location>
        <begin position="413"/>
        <end position="544"/>
    </location>
</feature>
<gene>
    <name evidence="8" type="ORF">TRAPUB_1283</name>
</gene>
<dbReference type="OrthoDB" id="2801221at2759"/>
<evidence type="ECO:0000259" key="7">
    <source>
        <dbReference type="Pfam" id="PF04937"/>
    </source>
</evidence>
<accession>A0A1M2VJW2</accession>
<dbReference type="OMA" id="IQCLEAK"/>
<dbReference type="GO" id="GO:0005634">
    <property type="term" value="C:nucleus"/>
    <property type="evidence" value="ECO:0007669"/>
    <property type="project" value="UniProtKB-SubCell"/>
</dbReference>
<feature type="compositionally biased region" description="Basic and acidic residues" evidence="6">
    <location>
        <begin position="329"/>
        <end position="339"/>
    </location>
</feature>
<organism evidence="8 9">
    <name type="scientific">Trametes pubescens</name>
    <name type="common">White-rot fungus</name>
    <dbReference type="NCBI Taxonomy" id="154538"/>
    <lineage>
        <taxon>Eukaryota</taxon>
        <taxon>Fungi</taxon>
        <taxon>Dikarya</taxon>
        <taxon>Basidiomycota</taxon>
        <taxon>Agaricomycotina</taxon>
        <taxon>Agaricomycetes</taxon>
        <taxon>Polyporales</taxon>
        <taxon>Polyporaceae</taxon>
        <taxon>Trametes</taxon>
    </lineage>
</organism>
<dbReference type="Proteomes" id="UP000184267">
    <property type="component" value="Unassembled WGS sequence"/>
</dbReference>
<evidence type="ECO:0000256" key="4">
    <source>
        <dbReference type="ARBA" id="ARBA00022833"/>
    </source>
</evidence>